<feature type="DNA-binding region" description="H-T-H motif" evidence="2">
    <location>
        <begin position="37"/>
        <end position="56"/>
    </location>
</feature>
<dbReference type="PANTHER" id="PTHR30055">
    <property type="entry name" value="HTH-TYPE TRANSCRIPTIONAL REGULATOR RUTR"/>
    <property type="match status" value="1"/>
</dbReference>
<keyword evidence="1 2" id="KW-0238">DNA-binding</keyword>
<dbReference type="AlphaFoldDB" id="A0A1H7X1J0"/>
<name>A0A1H7X1J0_STRJI</name>
<evidence type="ECO:0000313" key="4">
    <source>
        <dbReference type="EMBL" id="SEM27444.1"/>
    </source>
</evidence>
<dbReference type="PROSITE" id="PS01081">
    <property type="entry name" value="HTH_TETR_1"/>
    <property type="match status" value="1"/>
</dbReference>
<reference evidence="5" key="1">
    <citation type="submission" date="2016-10" db="EMBL/GenBank/DDBJ databases">
        <authorList>
            <person name="Varghese N."/>
        </authorList>
    </citation>
    <scope>NUCLEOTIDE SEQUENCE [LARGE SCALE GENOMIC DNA]</scope>
    <source>
        <strain evidence="5">DSM 45096 / BCRC 16803 / CGMCC 4.1857 / CIP 109030 / JCM 12277 / KCTC 19219 / NBRC 100920 / 33214</strain>
    </source>
</reference>
<dbReference type="PANTHER" id="PTHR30055:SF226">
    <property type="entry name" value="HTH-TYPE TRANSCRIPTIONAL REGULATOR PKSA"/>
    <property type="match status" value="1"/>
</dbReference>
<dbReference type="eggNOG" id="COG1309">
    <property type="taxonomic scope" value="Bacteria"/>
</dbReference>
<dbReference type="PROSITE" id="PS50977">
    <property type="entry name" value="HTH_TETR_2"/>
    <property type="match status" value="1"/>
</dbReference>
<keyword evidence="5" id="KW-1185">Reference proteome</keyword>
<protein>
    <submittedName>
        <fullName evidence="4">DNA-binding transcriptional regulator, AcrR family</fullName>
    </submittedName>
</protein>
<dbReference type="InterPro" id="IPR050109">
    <property type="entry name" value="HTH-type_TetR-like_transc_reg"/>
</dbReference>
<dbReference type="PRINTS" id="PR00455">
    <property type="entry name" value="HTHTETR"/>
</dbReference>
<dbReference type="InterPro" id="IPR009057">
    <property type="entry name" value="Homeodomain-like_sf"/>
</dbReference>
<dbReference type="Proteomes" id="UP000183015">
    <property type="component" value="Unassembled WGS sequence"/>
</dbReference>
<evidence type="ECO:0000256" key="2">
    <source>
        <dbReference type="PROSITE-ProRule" id="PRU00335"/>
    </source>
</evidence>
<dbReference type="Pfam" id="PF00440">
    <property type="entry name" value="TetR_N"/>
    <property type="match status" value="1"/>
</dbReference>
<dbReference type="Gene3D" id="1.10.357.10">
    <property type="entry name" value="Tetracycline Repressor, domain 2"/>
    <property type="match status" value="1"/>
</dbReference>
<organism evidence="4 5">
    <name type="scientific">Streptacidiphilus jiangxiensis</name>
    <dbReference type="NCBI Taxonomy" id="235985"/>
    <lineage>
        <taxon>Bacteria</taxon>
        <taxon>Bacillati</taxon>
        <taxon>Actinomycetota</taxon>
        <taxon>Actinomycetes</taxon>
        <taxon>Kitasatosporales</taxon>
        <taxon>Streptomycetaceae</taxon>
        <taxon>Streptacidiphilus</taxon>
    </lineage>
</organism>
<evidence type="ECO:0000313" key="5">
    <source>
        <dbReference type="Proteomes" id="UP000183015"/>
    </source>
</evidence>
<dbReference type="InterPro" id="IPR001647">
    <property type="entry name" value="HTH_TetR"/>
</dbReference>
<dbReference type="GO" id="GO:0003700">
    <property type="term" value="F:DNA-binding transcription factor activity"/>
    <property type="evidence" value="ECO:0007669"/>
    <property type="project" value="TreeGrafter"/>
</dbReference>
<evidence type="ECO:0000256" key="1">
    <source>
        <dbReference type="ARBA" id="ARBA00023125"/>
    </source>
</evidence>
<proteinExistence type="predicted"/>
<dbReference type="GO" id="GO:0000976">
    <property type="term" value="F:transcription cis-regulatory region binding"/>
    <property type="evidence" value="ECO:0007669"/>
    <property type="project" value="TreeGrafter"/>
</dbReference>
<dbReference type="EMBL" id="FOAZ01000022">
    <property type="protein sequence ID" value="SEM27444.1"/>
    <property type="molecule type" value="Genomic_DNA"/>
</dbReference>
<dbReference type="OrthoDB" id="4364312at2"/>
<feature type="domain" description="HTH tetR-type" evidence="3">
    <location>
        <begin position="14"/>
        <end position="74"/>
    </location>
</feature>
<gene>
    <name evidence="4" type="ORF">SAMN05414137_12262</name>
</gene>
<sequence length="212" mass="22895">MSPRRAAVNEVMRARSRERIMQAAVELIGRRGFNQVTLADIAERAGVARGLVSYYFPGKRFLLQTAMHRHMHTTLAAALRPLGDPASPAHTDDPDAWLATAIDAVTGLAVDEPTLMRTHLSLILAPLDGVFVQDEEQQELGRLLQEVLRRRGSTDPAAEHAVLRSALMGACIGMLLPGAESPAALIRADLFARYGLDPDLGPRHGGTGLTPP</sequence>
<dbReference type="STRING" id="235985.SAMN05414137_12262"/>
<dbReference type="SUPFAM" id="SSF46689">
    <property type="entry name" value="Homeodomain-like"/>
    <property type="match status" value="1"/>
</dbReference>
<evidence type="ECO:0000259" key="3">
    <source>
        <dbReference type="PROSITE" id="PS50977"/>
    </source>
</evidence>
<dbReference type="InterPro" id="IPR023772">
    <property type="entry name" value="DNA-bd_HTH_TetR-type_CS"/>
</dbReference>
<accession>A0A1H7X1J0</accession>